<proteinExistence type="predicted"/>
<organism evidence="3 4">
    <name type="scientific">Fusicatenibacter saccharivorans</name>
    <dbReference type="NCBI Taxonomy" id="1150298"/>
    <lineage>
        <taxon>Bacteria</taxon>
        <taxon>Bacillati</taxon>
        <taxon>Bacillota</taxon>
        <taxon>Clostridia</taxon>
        <taxon>Lachnospirales</taxon>
        <taxon>Lachnospiraceae</taxon>
        <taxon>Fusicatenibacter</taxon>
    </lineage>
</organism>
<accession>A0A938ZB79</accession>
<sequence>MEVITYKCPNCGGDLTFDPVSGKYKCEYCLSSFTQEEMEKANPKAAEVLHRENEDDAGRQETSDAQNGTDTAQTQDETAQGEAVVYTCPNCGAEIVTDATTAATYCFYCHNPVVLSGRLSGEYMPDFVLPFKISKEQAIEKFLSFTRKKHFIPKDFFEKSQVQKMTGVYFPYWIYGGDFETDYMARGRKVRVWQTGDVEYTETSIYDVRREGEVRVDGLSRNALNKADRDLIECVQPYRLEEMQPFSMGYLSGFQAEKRDIEQAQIAPELKKELETMARGAMRNEANEYLSLEQEKMKLSPKREDWRYVLFPVWTLTYPGKDGKVYYYAMNGQTGTINGDFPYERKRALLTSAVSALLVLIVMLIGGYFA</sequence>
<evidence type="ECO:0000313" key="3">
    <source>
        <dbReference type="EMBL" id="MBN2953356.1"/>
    </source>
</evidence>
<feature type="compositionally biased region" description="Low complexity" evidence="1">
    <location>
        <begin position="68"/>
        <end position="78"/>
    </location>
</feature>
<keyword evidence="2" id="KW-1133">Transmembrane helix</keyword>
<keyword evidence="2" id="KW-0472">Membrane</keyword>
<dbReference type="PANTHER" id="PTHR37826">
    <property type="entry name" value="FLOTILLIN BAND_7_5 DOMAIN PROTEIN"/>
    <property type="match status" value="1"/>
</dbReference>
<comment type="caution">
    <text evidence="3">The sequence shown here is derived from an EMBL/GenBank/DDBJ whole genome shotgun (WGS) entry which is preliminary data.</text>
</comment>
<feature type="transmembrane region" description="Helical" evidence="2">
    <location>
        <begin position="348"/>
        <end position="369"/>
    </location>
</feature>
<evidence type="ECO:0000313" key="4">
    <source>
        <dbReference type="Proteomes" id="UP000737612"/>
    </source>
</evidence>
<gene>
    <name evidence="3" type="ORF">JTJ23_07105</name>
</gene>
<feature type="region of interest" description="Disordered" evidence="1">
    <location>
        <begin position="52"/>
        <end position="78"/>
    </location>
</feature>
<dbReference type="AlphaFoldDB" id="A0A938ZB79"/>
<evidence type="ECO:0000256" key="2">
    <source>
        <dbReference type="SAM" id="Phobius"/>
    </source>
</evidence>
<dbReference type="PANTHER" id="PTHR37826:SF3">
    <property type="entry name" value="J DOMAIN-CONTAINING PROTEIN"/>
    <property type="match status" value="1"/>
</dbReference>
<keyword evidence="2" id="KW-0812">Transmembrane</keyword>
<protein>
    <submittedName>
        <fullName evidence="3">TFIIB-type zinc ribbon-containing protein</fullName>
    </submittedName>
</protein>
<dbReference type="Gene3D" id="2.20.28.30">
    <property type="entry name" value="RNA polymerase ii, chain L"/>
    <property type="match status" value="2"/>
</dbReference>
<dbReference type="Proteomes" id="UP000737612">
    <property type="component" value="Unassembled WGS sequence"/>
</dbReference>
<name>A0A938ZB79_9FIRM</name>
<reference evidence="3" key="1">
    <citation type="submission" date="2021-02" db="EMBL/GenBank/DDBJ databases">
        <title>Metagenome-assembled genomes from human diarrheal sample B26.</title>
        <authorList>
            <person name="Ateba T.P."/>
            <person name="Alayande K.A."/>
            <person name="Mwanza M."/>
        </authorList>
    </citation>
    <scope>NUCLEOTIDE SEQUENCE</scope>
    <source>
        <strain evidence="3">06WH</strain>
    </source>
</reference>
<feature type="compositionally biased region" description="Basic and acidic residues" evidence="1">
    <location>
        <begin position="52"/>
        <end position="62"/>
    </location>
</feature>
<dbReference type="EMBL" id="JAFHBD010000031">
    <property type="protein sequence ID" value="MBN2953356.1"/>
    <property type="molecule type" value="Genomic_DNA"/>
</dbReference>
<evidence type="ECO:0000256" key="1">
    <source>
        <dbReference type="SAM" id="MobiDB-lite"/>
    </source>
</evidence>